<protein>
    <submittedName>
        <fullName evidence="2">Methyltransferase type 11</fullName>
    </submittedName>
</protein>
<dbReference type="InterPro" id="IPR002052">
    <property type="entry name" value="DNA_methylase_N6_adenine_CS"/>
</dbReference>
<dbReference type="RefSeq" id="WP_004091622.1">
    <property type="nucleotide sequence ID" value="NZ_AFGF01000005.1"/>
</dbReference>
<dbReference type="GO" id="GO:0032259">
    <property type="term" value="P:methylation"/>
    <property type="evidence" value="ECO:0007669"/>
    <property type="project" value="UniProtKB-KW"/>
</dbReference>
<dbReference type="Gene3D" id="3.40.50.150">
    <property type="entry name" value="Vaccinia Virus protein VP39"/>
    <property type="match status" value="1"/>
</dbReference>
<dbReference type="InterPro" id="IPR007848">
    <property type="entry name" value="Small_mtfrase_dom"/>
</dbReference>
<dbReference type="PANTHER" id="PTHR47739:SF1">
    <property type="entry name" value="TRNA1(VAL) (ADENINE(37)-N6)-METHYLTRANSFERASE"/>
    <property type="match status" value="1"/>
</dbReference>
<dbReference type="STRING" id="1009370.ALO_00205"/>
<dbReference type="GO" id="GO:0003676">
    <property type="term" value="F:nucleic acid binding"/>
    <property type="evidence" value="ECO:0007669"/>
    <property type="project" value="InterPro"/>
</dbReference>
<sequence>MQSLVNPGERLDDLLIHNLKIIQHPDEFCFSLDAILLAHFVAAPVQCQVVDLGAGTGVISMLLAARGASRVTGLEFNSRMVDMARRSVRLNCLEDKVAILEADLRDLRGVLPAGESDLVVSNPPYRPVGSGYTNPRDGVAMARHELTATLNDVVAAARYLVRYRGRFAMVHLPERVTEILMAMNQADLEPKRLQWVYSASGRKPKFLLVEGIRGAKPGVDVLPPLFIYDDKGRYSSEILAYYPKGGDSGTDE</sequence>
<feature type="domain" description="Methyltransferase small" evidence="1">
    <location>
        <begin position="34"/>
        <end position="127"/>
    </location>
</feature>
<dbReference type="PANTHER" id="PTHR47739">
    <property type="entry name" value="TRNA1(VAL) (ADENINE(37)-N6)-METHYLTRANSFERASE"/>
    <property type="match status" value="1"/>
</dbReference>
<evidence type="ECO:0000313" key="3">
    <source>
        <dbReference type="Proteomes" id="UP000003240"/>
    </source>
</evidence>
<keyword evidence="2" id="KW-0489">Methyltransferase</keyword>
<evidence type="ECO:0000313" key="2">
    <source>
        <dbReference type="EMBL" id="EGO65966.1"/>
    </source>
</evidence>
<dbReference type="OrthoDB" id="9777257at2"/>
<keyword evidence="3" id="KW-1185">Reference proteome</keyword>
<dbReference type="InterPro" id="IPR029063">
    <property type="entry name" value="SAM-dependent_MTases_sf"/>
</dbReference>
<dbReference type="EMBL" id="AFGF01000005">
    <property type="protein sequence ID" value="EGO65966.1"/>
    <property type="molecule type" value="Genomic_DNA"/>
</dbReference>
<comment type="caution">
    <text evidence="2">The sequence shown here is derived from an EMBL/GenBank/DDBJ whole genome shotgun (WGS) entry which is preliminary data.</text>
</comment>
<dbReference type="Pfam" id="PF05175">
    <property type="entry name" value="MTS"/>
    <property type="match status" value="1"/>
</dbReference>
<dbReference type="GO" id="GO:0008757">
    <property type="term" value="F:S-adenosylmethionine-dependent methyltransferase activity"/>
    <property type="evidence" value="ECO:0007669"/>
    <property type="project" value="UniProtKB-ARBA"/>
</dbReference>
<organism evidence="2 3">
    <name type="scientific">Acetonema longum DSM 6540</name>
    <dbReference type="NCBI Taxonomy" id="1009370"/>
    <lineage>
        <taxon>Bacteria</taxon>
        <taxon>Bacillati</taxon>
        <taxon>Bacillota</taxon>
        <taxon>Negativicutes</taxon>
        <taxon>Acetonemataceae</taxon>
        <taxon>Acetonema</taxon>
    </lineage>
</organism>
<gene>
    <name evidence="2" type="ORF">ALO_00205</name>
</gene>
<dbReference type="CDD" id="cd02440">
    <property type="entry name" value="AdoMet_MTases"/>
    <property type="match status" value="1"/>
</dbReference>
<reference evidence="2 3" key="1">
    <citation type="journal article" date="2011" name="EMBO J.">
        <title>Structural diversity of bacterial flagellar motors.</title>
        <authorList>
            <person name="Chen S."/>
            <person name="Beeby M."/>
            <person name="Murphy G.E."/>
            <person name="Leadbetter J.R."/>
            <person name="Hendrixson D.R."/>
            <person name="Briegel A."/>
            <person name="Li Z."/>
            <person name="Shi J."/>
            <person name="Tocheva E.I."/>
            <person name="Muller A."/>
            <person name="Dobro M.J."/>
            <person name="Jensen G.J."/>
        </authorList>
    </citation>
    <scope>NUCLEOTIDE SEQUENCE [LARGE SCALE GENOMIC DNA]</scope>
    <source>
        <strain evidence="2 3">DSM 6540</strain>
    </source>
</reference>
<dbReference type="AlphaFoldDB" id="F7NDD4"/>
<proteinExistence type="predicted"/>
<dbReference type="Proteomes" id="UP000003240">
    <property type="component" value="Unassembled WGS sequence"/>
</dbReference>
<accession>F7NDD4</accession>
<dbReference type="GO" id="GO:0008170">
    <property type="term" value="F:N-methyltransferase activity"/>
    <property type="evidence" value="ECO:0007669"/>
    <property type="project" value="UniProtKB-ARBA"/>
</dbReference>
<dbReference type="PROSITE" id="PS00092">
    <property type="entry name" value="N6_MTASE"/>
    <property type="match status" value="1"/>
</dbReference>
<evidence type="ECO:0000259" key="1">
    <source>
        <dbReference type="Pfam" id="PF05175"/>
    </source>
</evidence>
<dbReference type="eggNOG" id="COG4123">
    <property type="taxonomic scope" value="Bacteria"/>
</dbReference>
<dbReference type="SUPFAM" id="SSF53335">
    <property type="entry name" value="S-adenosyl-L-methionine-dependent methyltransferases"/>
    <property type="match status" value="1"/>
</dbReference>
<keyword evidence="2" id="KW-0808">Transferase</keyword>
<name>F7NDD4_9FIRM</name>
<dbReference type="InterPro" id="IPR050210">
    <property type="entry name" value="tRNA_Adenine-N(6)_MTase"/>
</dbReference>